<dbReference type="EMBL" id="JYDV01000200">
    <property type="protein sequence ID" value="KRZ25306.1"/>
    <property type="molecule type" value="Genomic_DNA"/>
</dbReference>
<organism evidence="1 2">
    <name type="scientific">Trichinella pseudospiralis</name>
    <name type="common">Parasitic roundworm</name>
    <dbReference type="NCBI Taxonomy" id="6337"/>
    <lineage>
        <taxon>Eukaryota</taxon>
        <taxon>Metazoa</taxon>
        <taxon>Ecdysozoa</taxon>
        <taxon>Nematoda</taxon>
        <taxon>Enoplea</taxon>
        <taxon>Dorylaimia</taxon>
        <taxon>Trichinellida</taxon>
        <taxon>Trichinellidae</taxon>
        <taxon>Trichinella</taxon>
    </lineage>
</organism>
<evidence type="ECO:0000313" key="2">
    <source>
        <dbReference type="Proteomes" id="UP000054826"/>
    </source>
</evidence>
<dbReference type="AlphaFoldDB" id="A0A0V1IR73"/>
<comment type="caution">
    <text evidence="1">The sequence shown here is derived from an EMBL/GenBank/DDBJ whole genome shotgun (WGS) entry which is preliminary data.</text>
</comment>
<dbReference type="Proteomes" id="UP000054826">
    <property type="component" value="Unassembled WGS sequence"/>
</dbReference>
<protein>
    <submittedName>
        <fullName evidence="1">Uncharacterized protein</fullName>
    </submittedName>
</protein>
<reference evidence="1 2" key="1">
    <citation type="submission" date="2015-01" db="EMBL/GenBank/DDBJ databases">
        <title>Evolution of Trichinella species and genotypes.</title>
        <authorList>
            <person name="Korhonen P.K."/>
            <person name="Edoardo P."/>
            <person name="Giuseppe L.R."/>
            <person name="Gasser R.B."/>
        </authorList>
    </citation>
    <scope>NUCLEOTIDE SEQUENCE [LARGE SCALE GENOMIC DNA]</scope>
    <source>
        <strain evidence="1">ISS176</strain>
    </source>
</reference>
<evidence type="ECO:0000313" key="1">
    <source>
        <dbReference type="EMBL" id="KRZ25306.1"/>
    </source>
</evidence>
<proteinExistence type="predicted"/>
<accession>A0A0V1IR73</accession>
<feature type="non-terminal residue" evidence="1">
    <location>
        <position position="1"/>
    </location>
</feature>
<gene>
    <name evidence="1" type="ORF">T4C_3482</name>
</gene>
<sequence>LHKQDSWKYFAQKLPLDRRKLAQVSFKPRKERHTFTLLQLSQYDRFDSFCQRTNKLLTISTLKSEGNNYPTFIDVSDAIIHHSPKVVHYMENKIKEKVHKLIFHWYKCSYI</sequence>
<name>A0A0V1IR73_TRIPS</name>